<comment type="cofactor">
    <cofactor evidence="2">
        <name>Ca(2+)</name>
        <dbReference type="ChEBI" id="CHEBI:29108"/>
    </cofactor>
</comment>
<dbReference type="GO" id="GO:0005886">
    <property type="term" value="C:plasma membrane"/>
    <property type="evidence" value="ECO:0007669"/>
    <property type="project" value="TreeGrafter"/>
</dbReference>
<organism evidence="3 4">
    <name type="scientific">Patella caerulea</name>
    <name type="common">Rayed Mediterranean limpet</name>
    <dbReference type="NCBI Taxonomy" id="87958"/>
    <lineage>
        <taxon>Eukaryota</taxon>
        <taxon>Metazoa</taxon>
        <taxon>Spiralia</taxon>
        <taxon>Lophotrochozoa</taxon>
        <taxon>Mollusca</taxon>
        <taxon>Gastropoda</taxon>
        <taxon>Patellogastropoda</taxon>
        <taxon>Patelloidea</taxon>
        <taxon>Patellidae</taxon>
        <taxon>Patella</taxon>
    </lineage>
</organism>
<dbReference type="InterPro" id="IPR005552">
    <property type="entry name" value="Scramblase"/>
</dbReference>
<gene>
    <name evidence="3" type="ORF">SNE40_012813</name>
</gene>
<comment type="caution">
    <text evidence="3">The sequence shown here is derived from an EMBL/GenBank/DDBJ whole genome shotgun (WGS) entry which is preliminary data.</text>
</comment>
<protein>
    <recommendedName>
        <fullName evidence="2">Phospholipid scramblase</fullName>
    </recommendedName>
</protein>
<dbReference type="PANTHER" id="PTHR23248">
    <property type="entry name" value="PHOSPHOLIPID SCRAMBLASE-RELATED"/>
    <property type="match status" value="1"/>
</dbReference>
<proteinExistence type="inferred from homology"/>
<evidence type="ECO:0000313" key="3">
    <source>
        <dbReference type="EMBL" id="KAK6177958.1"/>
    </source>
</evidence>
<keyword evidence="2" id="KW-0106">Calcium</keyword>
<name>A0AAN8PMC0_PATCE</name>
<evidence type="ECO:0000256" key="1">
    <source>
        <dbReference type="ARBA" id="ARBA00005350"/>
    </source>
</evidence>
<keyword evidence="2" id="KW-0564">Palmitate</keyword>
<evidence type="ECO:0000256" key="2">
    <source>
        <dbReference type="RuleBase" id="RU363116"/>
    </source>
</evidence>
<dbReference type="EMBL" id="JAZGQO010000009">
    <property type="protein sequence ID" value="KAK6177958.1"/>
    <property type="molecule type" value="Genomic_DNA"/>
</dbReference>
<keyword evidence="2" id="KW-0449">Lipoprotein</keyword>
<dbReference type="GO" id="GO:0017128">
    <property type="term" value="F:phospholipid scramblase activity"/>
    <property type="evidence" value="ECO:0007669"/>
    <property type="project" value="InterPro"/>
</dbReference>
<dbReference type="PANTHER" id="PTHR23248:SF9">
    <property type="entry name" value="PHOSPHOLIPID SCRAMBLASE"/>
    <property type="match status" value="1"/>
</dbReference>
<accession>A0AAN8PMC0</accession>
<comment type="function">
    <text evidence="2">May mediate accelerated ATP-independent bidirectional transbilayer migration of phospholipids upon binding calcium ions that results in a loss of phospholipid asymmetry in the plasma membrane.</text>
</comment>
<sequence>MTEIERLKTAEKAIISQPKGNVSDDYKFGNENGSETKNGSDFINVLTEHNEIIIHQLLDVVEVLLGWQRNSRYQILDKEGNQIIYIFEVADCYARQCLGGMREFSMKGTDDDGVELLSVHRPLRCTSRCCWICCNLQELEIFSPPGNHIATIKEIWTCLIPTYIIVDPTEQELYKMVGECCLCKLCSNNVFKVLDRGGEVVCTVSKIWGGCKDIIGASNDYKVQYNENISAHERTIILGATFLVDFNYFEKHGRCW</sequence>
<comment type="similarity">
    <text evidence="1 2">Belongs to the phospholipid scramblase family.</text>
</comment>
<dbReference type="AlphaFoldDB" id="A0AAN8PMC0"/>
<evidence type="ECO:0000313" key="4">
    <source>
        <dbReference type="Proteomes" id="UP001347796"/>
    </source>
</evidence>
<dbReference type="Proteomes" id="UP001347796">
    <property type="component" value="Unassembled WGS sequence"/>
</dbReference>
<reference evidence="3 4" key="1">
    <citation type="submission" date="2024-01" db="EMBL/GenBank/DDBJ databases">
        <title>The genome of the rayed Mediterranean limpet Patella caerulea (Linnaeus, 1758).</title>
        <authorList>
            <person name="Anh-Thu Weber A."/>
            <person name="Halstead-Nussloch G."/>
        </authorList>
    </citation>
    <scope>NUCLEOTIDE SEQUENCE [LARGE SCALE GENOMIC DNA]</scope>
    <source>
        <strain evidence="3">AATW-2023a</strain>
        <tissue evidence="3">Whole specimen</tissue>
    </source>
</reference>
<keyword evidence="4" id="KW-1185">Reference proteome</keyword>
<dbReference type="Pfam" id="PF03803">
    <property type="entry name" value="Scramblase"/>
    <property type="match status" value="1"/>
</dbReference>